<comment type="similarity">
    <text evidence="9">Belongs to the binding-protein-dependent transport system permease family. LivHM subfamily.</text>
</comment>
<reference evidence="11 12" key="1">
    <citation type="journal article" date="2007" name="Photosyn. Res.">
        <title>Complete nucleotide sequence of the freshwater unicellular cyanobacterium Synechococcus elongatus PCC 6301 chromosome: gene content and organization.</title>
        <authorList>
            <person name="Sugita C."/>
            <person name="Ogata K."/>
            <person name="Shikata M."/>
            <person name="Jikuya H."/>
            <person name="Takano J."/>
            <person name="Furumichi M."/>
            <person name="Kanehisa M."/>
            <person name="Omata T."/>
            <person name="Sugiura M."/>
            <person name="Sugita M."/>
        </authorList>
    </citation>
    <scope>NUCLEOTIDE SEQUENCE [LARGE SCALE GENOMIC DNA]</scope>
    <source>
        <strain evidence="12">ATCC 27144 / PCC 6301 / SAUG 1402/1</strain>
    </source>
</reference>
<feature type="transmembrane region" description="Helical" evidence="10">
    <location>
        <begin position="39"/>
        <end position="62"/>
    </location>
</feature>
<dbReference type="Proteomes" id="UP000001175">
    <property type="component" value="Chromosome"/>
</dbReference>
<evidence type="ECO:0000313" key="11">
    <source>
        <dbReference type="EMBL" id="BAD80108.1"/>
    </source>
</evidence>
<evidence type="ECO:0000313" key="12">
    <source>
        <dbReference type="Proteomes" id="UP000001175"/>
    </source>
</evidence>
<dbReference type="AlphaFoldDB" id="A0A0H3K4B7"/>
<feature type="transmembrane region" description="Helical" evidence="10">
    <location>
        <begin position="98"/>
        <end position="115"/>
    </location>
</feature>
<dbReference type="GO" id="GO:0005886">
    <property type="term" value="C:plasma membrane"/>
    <property type="evidence" value="ECO:0007669"/>
    <property type="project" value="UniProtKB-SubCell"/>
</dbReference>
<keyword evidence="6" id="KW-0029">Amino-acid transport</keyword>
<feature type="transmembrane region" description="Helical" evidence="10">
    <location>
        <begin position="169"/>
        <end position="191"/>
    </location>
</feature>
<evidence type="ECO:0000256" key="4">
    <source>
        <dbReference type="ARBA" id="ARBA00022519"/>
    </source>
</evidence>
<proteinExistence type="inferred from homology"/>
<dbReference type="CDD" id="cd06582">
    <property type="entry name" value="TM_PBP1_LivH_like"/>
    <property type="match status" value="1"/>
</dbReference>
<dbReference type="eggNOG" id="COG0559">
    <property type="taxonomic scope" value="Bacteria"/>
</dbReference>
<keyword evidence="3" id="KW-1003">Cell membrane</keyword>
<dbReference type="PANTHER" id="PTHR11795:SF371">
    <property type="entry name" value="HIGH-AFFINITY BRANCHED-CHAIN AMINO ACID TRANSPORT SYSTEM PERMEASE PROTEIN LIVH"/>
    <property type="match status" value="1"/>
</dbReference>
<keyword evidence="5 10" id="KW-0812">Transmembrane</keyword>
<dbReference type="InterPro" id="IPR001851">
    <property type="entry name" value="ABC_transp_permease"/>
</dbReference>
<dbReference type="GO" id="GO:0042941">
    <property type="term" value="P:D-alanine transmembrane transport"/>
    <property type="evidence" value="ECO:0007669"/>
    <property type="project" value="TreeGrafter"/>
</dbReference>
<dbReference type="KEGG" id="syc:syc1918_c"/>
<gene>
    <name evidence="11" type="primary">natD</name>
    <name evidence="11" type="ordered locus">syc1918_c</name>
</gene>
<keyword evidence="8 10" id="KW-0472">Membrane</keyword>
<evidence type="ECO:0000256" key="10">
    <source>
        <dbReference type="SAM" id="Phobius"/>
    </source>
</evidence>
<sequence length="317" mass="33669">MTSQSIAACLCLRLDDKTWRTLHRALGMASPDLSQLAQLAINGLATGSLLALAATGLTLIYGILRLTNFAQGEFLTLGAYFTLVANSLGLSLWLAIPLGAIATIALCLLGEAVLWEPLRRQRVNTTTLIILTIGLSLFLRNLVILIWGAGNQAYRLAVQPALTLWGLRITLNSLLVVIGAAAALVLLHWVLQRTSIGKGMRAIADDPDLARVSGVPVETVIRWTWVIAGGLTAIAGGLYGLITAVRPTMGWNLILPLFASAILGGIGSPYGAIAGGLILGFAQELSTYWLPAEYKLAVAFVILIGVLVIRPQGLFAR</sequence>
<keyword evidence="4" id="KW-0997">Cell inner membrane</keyword>
<dbReference type="PANTHER" id="PTHR11795">
    <property type="entry name" value="BRANCHED-CHAIN AMINO ACID TRANSPORT SYSTEM PERMEASE PROTEIN LIVH"/>
    <property type="match status" value="1"/>
</dbReference>
<keyword evidence="2" id="KW-0813">Transport</keyword>
<dbReference type="GO" id="GO:0015808">
    <property type="term" value="P:L-alanine transport"/>
    <property type="evidence" value="ECO:0007669"/>
    <property type="project" value="TreeGrafter"/>
</dbReference>
<accession>A0A0H3K4B7</accession>
<evidence type="ECO:0000256" key="3">
    <source>
        <dbReference type="ARBA" id="ARBA00022475"/>
    </source>
</evidence>
<feature type="transmembrane region" description="Helical" evidence="10">
    <location>
        <begin position="220"/>
        <end position="242"/>
    </location>
</feature>
<evidence type="ECO:0000256" key="5">
    <source>
        <dbReference type="ARBA" id="ARBA00022692"/>
    </source>
</evidence>
<dbReference type="GO" id="GO:0015188">
    <property type="term" value="F:L-isoleucine transmembrane transporter activity"/>
    <property type="evidence" value="ECO:0007669"/>
    <property type="project" value="TreeGrafter"/>
</dbReference>
<dbReference type="GO" id="GO:0015190">
    <property type="term" value="F:L-leucine transmembrane transporter activity"/>
    <property type="evidence" value="ECO:0007669"/>
    <property type="project" value="TreeGrafter"/>
</dbReference>
<evidence type="ECO:0000256" key="9">
    <source>
        <dbReference type="ARBA" id="ARBA00037998"/>
    </source>
</evidence>
<dbReference type="GO" id="GO:0005304">
    <property type="term" value="F:L-valine transmembrane transporter activity"/>
    <property type="evidence" value="ECO:0007669"/>
    <property type="project" value="TreeGrafter"/>
</dbReference>
<keyword evidence="7 10" id="KW-1133">Transmembrane helix</keyword>
<evidence type="ECO:0000256" key="1">
    <source>
        <dbReference type="ARBA" id="ARBA00004651"/>
    </source>
</evidence>
<evidence type="ECO:0000256" key="6">
    <source>
        <dbReference type="ARBA" id="ARBA00022970"/>
    </source>
</evidence>
<protein>
    <submittedName>
        <fullName evidence="11">Integral membrane protein of the ABC-type Nat permease for neutral amino acids NatD</fullName>
    </submittedName>
</protein>
<evidence type="ECO:0000256" key="2">
    <source>
        <dbReference type="ARBA" id="ARBA00022448"/>
    </source>
</evidence>
<dbReference type="EMBL" id="AP008231">
    <property type="protein sequence ID" value="BAD80108.1"/>
    <property type="molecule type" value="Genomic_DNA"/>
</dbReference>
<name>A0A0H3K4B7_SYNP6</name>
<evidence type="ECO:0000256" key="7">
    <source>
        <dbReference type="ARBA" id="ARBA00022989"/>
    </source>
</evidence>
<feature type="transmembrane region" description="Helical" evidence="10">
    <location>
        <begin position="254"/>
        <end position="282"/>
    </location>
</feature>
<comment type="subcellular location">
    <subcellularLocation>
        <location evidence="1">Cell membrane</location>
        <topology evidence="1">Multi-pass membrane protein</topology>
    </subcellularLocation>
</comment>
<dbReference type="Pfam" id="PF02653">
    <property type="entry name" value="BPD_transp_2"/>
    <property type="match status" value="1"/>
</dbReference>
<organism evidence="11 12">
    <name type="scientific">Synechococcus sp. (strain ATCC 27144 / PCC 6301 / SAUG 1402/1)</name>
    <name type="common">Anacystis nidulans</name>
    <dbReference type="NCBI Taxonomy" id="269084"/>
    <lineage>
        <taxon>Bacteria</taxon>
        <taxon>Bacillati</taxon>
        <taxon>Cyanobacteriota</taxon>
        <taxon>Cyanophyceae</taxon>
        <taxon>Synechococcales</taxon>
        <taxon>Synechococcaceae</taxon>
        <taxon>Synechococcus</taxon>
    </lineage>
</organism>
<dbReference type="GO" id="GO:1903806">
    <property type="term" value="P:L-isoleucine import across plasma membrane"/>
    <property type="evidence" value="ECO:0007669"/>
    <property type="project" value="TreeGrafter"/>
</dbReference>
<dbReference type="GO" id="GO:0015192">
    <property type="term" value="F:L-phenylalanine transmembrane transporter activity"/>
    <property type="evidence" value="ECO:0007669"/>
    <property type="project" value="TreeGrafter"/>
</dbReference>
<feature type="transmembrane region" description="Helical" evidence="10">
    <location>
        <begin position="294"/>
        <end position="313"/>
    </location>
</feature>
<dbReference type="InterPro" id="IPR052157">
    <property type="entry name" value="BCAA_transport_permease"/>
</dbReference>
<feature type="transmembrane region" description="Helical" evidence="10">
    <location>
        <begin position="127"/>
        <end position="149"/>
    </location>
</feature>
<evidence type="ECO:0000256" key="8">
    <source>
        <dbReference type="ARBA" id="ARBA00023136"/>
    </source>
</evidence>